<dbReference type="EMBL" id="JASBNA010000038">
    <property type="protein sequence ID" value="KAK7682060.1"/>
    <property type="molecule type" value="Genomic_DNA"/>
</dbReference>
<organism evidence="3 4">
    <name type="scientific">Cerrena zonata</name>
    <dbReference type="NCBI Taxonomy" id="2478898"/>
    <lineage>
        <taxon>Eukaryota</taxon>
        <taxon>Fungi</taxon>
        <taxon>Dikarya</taxon>
        <taxon>Basidiomycota</taxon>
        <taxon>Agaricomycotina</taxon>
        <taxon>Agaricomycetes</taxon>
        <taxon>Polyporales</taxon>
        <taxon>Cerrenaceae</taxon>
        <taxon>Cerrena</taxon>
    </lineage>
</organism>
<evidence type="ECO:0000313" key="4">
    <source>
        <dbReference type="Proteomes" id="UP001385951"/>
    </source>
</evidence>
<feature type="chain" id="PRO_5043463238" evidence="2">
    <location>
        <begin position="21"/>
        <end position="215"/>
    </location>
</feature>
<dbReference type="Proteomes" id="UP001385951">
    <property type="component" value="Unassembled WGS sequence"/>
</dbReference>
<keyword evidence="2" id="KW-0732">Signal</keyword>
<proteinExistence type="predicted"/>
<evidence type="ECO:0000256" key="2">
    <source>
        <dbReference type="SAM" id="SignalP"/>
    </source>
</evidence>
<evidence type="ECO:0000256" key="1">
    <source>
        <dbReference type="SAM" id="MobiDB-lite"/>
    </source>
</evidence>
<comment type="caution">
    <text evidence="3">The sequence shown here is derived from an EMBL/GenBank/DDBJ whole genome shotgun (WGS) entry which is preliminary data.</text>
</comment>
<gene>
    <name evidence="3" type="ORF">QCA50_015024</name>
</gene>
<keyword evidence="4" id="KW-1185">Reference proteome</keyword>
<accession>A0AAW0FZ62</accession>
<name>A0AAW0FZ62_9APHY</name>
<feature type="signal peptide" evidence="2">
    <location>
        <begin position="1"/>
        <end position="20"/>
    </location>
</feature>
<evidence type="ECO:0000313" key="3">
    <source>
        <dbReference type="EMBL" id="KAK7682060.1"/>
    </source>
</evidence>
<sequence length="215" mass="24415">MHAFAAIAVVLSLIASPVVAIPLPSFASAKLDIITRAAAAQAADDIALLGRMHSRDFRRIVPEIVEPRPSSISFSREDVARRNFIADEVLVTREPEPVIYLRAHPRDFRAIQEARRMEEAREVAEIARAIIEPVLYAREHTRDFRRAQEELLEKREEPVEAREVKIIKAHPRDFSVPTVTKKAVENPTLSRKYSIQHRSSEGPQCAAKRRLNMLD</sequence>
<dbReference type="AlphaFoldDB" id="A0AAW0FZ62"/>
<feature type="region of interest" description="Disordered" evidence="1">
    <location>
        <begin position="194"/>
        <end position="215"/>
    </location>
</feature>
<reference evidence="3 4" key="1">
    <citation type="submission" date="2022-09" db="EMBL/GenBank/DDBJ databases">
        <authorList>
            <person name="Palmer J.M."/>
        </authorList>
    </citation>
    <scope>NUCLEOTIDE SEQUENCE [LARGE SCALE GENOMIC DNA]</scope>
    <source>
        <strain evidence="3 4">DSM 7382</strain>
    </source>
</reference>
<protein>
    <submittedName>
        <fullName evidence="3">Uncharacterized protein</fullName>
    </submittedName>
</protein>